<gene>
    <name evidence="2" type="ORF">KP509_15G032500</name>
</gene>
<name>A0A8T2T888_CERRI</name>
<feature type="compositionally biased region" description="Basic and acidic residues" evidence="1">
    <location>
        <begin position="9"/>
        <end position="19"/>
    </location>
</feature>
<dbReference type="Proteomes" id="UP000825935">
    <property type="component" value="Chromosome 15"/>
</dbReference>
<feature type="region of interest" description="Disordered" evidence="1">
    <location>
        <begin position="94"/>
        <end position="137"/>
    </location>
</feature>
<accession>A0A8T2T888</accession>
<protein>
    <submittedName>
        <fullName evidence="2">Uncharacterized protein</fullName>
    </submittedName>
</protein>
<feature type="compositionally biased region" description="Basic and acidic residues" evidence="1">
    <location>
        <begin position="94"/>
        <end position="103"/>
    </location>
</feature>
<feature type="compositionally biased region" description="Polar residues" evidence="1">
    <location>
        <begin position="126"/>
        <end position="137"/>
    </location>
</feature>
<evidence type="ECO:0000313" key="2">
    <source>
        <dbReference type="EMBL" id="KAH7404573.1"/>
    </source>
</evidence>
<dbReference type="EMBL" id="CM035420">
    <property type="protein sequence ID" value="KAH7404573.1"/>
    <property type="molecule type" value="Genomic_DNA"/>
</dbReference>
<sequence length="137" mass="15306">MAIYQPRQNESRRGSEPSTEKQGAVVTNKCGGSEDGNIKLLMQRMAGWFGSGLYTAFFTSMDTCACIKLETVEEPIPLRKPFKNLSSLDLRRSEHLPSPLHDDHRRHRRSHTIAHSSDASAISELNLPSQSLPNTQT</sequence>
<comment type="caution">
    <text evidence="2">The sequence shown here is derived from an EMBL/GenBank/DDBJ whole genome shotgun (WGS) entry which is preliminary data.</text>
</comment>
<proteinExistence type="predicted"/>
<dbReference type="AlphaFoldDB" id="A0A8T2T888"/>
<reference evidence="2" key="1">
    <citation type="submission" date="2021-08" db="EMBL/GenBank/DDBJ databases">
        <title>WGS assembly of Ceratopteris richardii.</title>
        <authorList>
            <person name="Marchant D.B."/>
            <person name="Chen G."/>
            <person name="Jenkins J."/>
            <person name="Shu S."/>
            <person name="Leebens-Mack J."/>
            <person name="Grimwood J."/>
            <person name="Schmutz J."/>
            <person name="Soltis P."/>
            <person name="Soltis D."/>
            <person name="Chen Z.-H."/>
        </authorList>
    </citation>
    <scope>NUCLEOTIDE SEQUENCE</scope>
    <source>
        <strain evidence="2">Whitten #5841</strain>
        <tissue evidence="2">Leaf</tissue>
    </source>
</reference>
<evidence type="ECO:0000256" key="1">
    <source>
        <dbReference type="SAM" id="MobiDB-lite"/>
    </source>
</evidence>
<evidence type="ECO:0000313" key="3">
    <source>
        <dbReference type="Proteomes" id="UP000825935"/>
    </source>
</evidence>
<feature type="region of interest" description="Disordered" evidence="1">
    <location>
        <begin position="1"/>
        <end position="28"/>
    </location>
</feature>
<organism evidence="2 3">
    <name type="scientific">Ceratopteris richardii</name>
    <name type="common">Triangle waterfern</name>
    <dbReference type="NCBI Taxonomy" id="49495"/>
    <lineage>
        <taxon>Eukaryota</taxon>
        <taxon>Viridiplantae</taxon>
        <taxon>Streptophyta</taxon>
        <taxon>Embryophyta</taxon>
        <taxon>Tracheophyta</taxon>
        <taxon>Polypodiopsida</taxon>
        <taxon>Polypodiidae</taxon>
        <taxon>Polypodiales</taxon>
        <taxon>Pteridineae</taxon>
        <taxon>Pteridaceae</taxon>
        <taxon>Parkerioideae</taxon>
        <taxon>Ceratopteris</taxon>
    </lineage>
</organism>
<keyword evidence="3" id="KW-1185">Reference proteome</keyword>